<proteinExistence type="predicted"/>
<reference evidence="2 3" key="1">
    <citation type="journal article" date="2024" name="Nat. Commun.">
        <title>Phylogenomics reveals the evolutionary origins of lichenization in chlorophyte algae.</title>
        <authorList>
            <person name="Puginier C."/>
            <person name="Libourel C."/>
            <person name="Otte J."/>
            <person name="Skaloud P."/>
            <person name="Haon M."/>
            <person name="Grisel S."/>
            <person name="Petersen M."/>
            <person name="Berrin J.G."/>
            <person name="Delaux P.M."/>
            <person name="Dal Grande F."/>
            <person name="Keller J."/>
        </authorList>
    </citation>
    <scope>NUCLEOTIDE SEQUENCE [LARGE SCALE GENOMIC DNA]</scope>
    <source>
        <strain evidence="2 3">SAG 216-7</strain>
    </source>
</reference>
<gene>
    <name evidence="2" type="ORF">WJX75_009800</name>
</gene>
<dbReference type="Proteomes" id="UP001491310">
    <property type="component" value="Unassembled WGS sequence"/>
</dbReference>
<comment type="caution">
    <text evidence="2">The sequence shown here is derived from an EMBL/GenBank/DDBJ whole genome shotgun (WGS) entry which is preliminary data.</text>
</comment>
<protein>
    <submittedName>
        <fullName evidence="2">Uncharacterized protein</fullName>
    </submittedName>
</protein>
<evidence type="ECO:0000256" key="1">
    <source>
        <dbReference type="SAM" id="MobiDB-lite"/>
    </source>
</evidence>
<name>A0ABR2YT83_9CHLO</name>
<evidence type="ECO:0000313" key="2">
    <source>
        <dbReference type="EMBL" id="KAK9909940.1"/>
    </source>
</evidence>
<dbReference type="EMBL" id="JALJOT010000006">
    <property type="protein sequence ID" value="KAK9909940.1"/>
    <property type="molecule type" value="Genomic_DNA"/>
</dbReference>
<feature type="compositionally biased region" description="Polar residues" evidence="1">
    <location>
        <begin position="1"/>
        <end position="14"/>
    </location>
</feature>
<sequence>MMRSTEAISVLQNGPPSPSTSTSSLDSAEHYEVVTERKNAREISTWNLIVDTEKQMNKLDVENHYHKDNSRTIQHLVEGMELDFVALHLLTPEQLQQRTDLPPQVRTFFDRYQQFLATKQELDVLVASLKGRGLEYVTGFLSLFGLKGFTDKLVGHDKKD</sequence>
<evidence type="ECO:0000313" key="3">
    <source>
        <dbReference type="Proteomes" id="UP001491310"/>
    </source>
</evidence>
<accession>A0ABR2YT83</accession>
<keyword evidence="3" id="KW-1185">Reference proteome</keyword>
<feature type="region of interest" description="Disordered" evidence="1">
    <location>
        <begin position="1"/>
        <end position="29"/>
    </location>
</feature>
<organism evidence="2 3">
    <name type="scientific">Coccomyxa subellipsoidea</name>
    <dbReference type="NCBI Taxonomy" id="248742"/>
    <lineage>
        <taxon>Eukaryota</taxon>
        <taxon>Viridiplantae</taxon>
        <taxon>Chlorophyta</taxon>
        <taxon>core chlorophytes</taxon>
        <taxon>Trebouxiophyceae</taxon>
        <taxon>Trebouxiophyceae incertae sedis</taxon>
        <taxon>Coccomyxaceae</taxon>
        <taxon>Coccomyxa</taxon>
    </lineage>
</organism>